<keyword evidence="3" id="KW-1185">Reference proteome</keyword>
<dbReference type="Gene3D" id="3.30.70.100">
    <property type="match status" value="1"/>
</dbReference>
<dbReference type="SUPFAM" id="SSF54909">
    <property type="entry name" value="Dimeric alpha+beta barrel"/>
    <property type="match status" value="1"/>
</dbReference>
<dbReference type="PANTHER" id="PTHR37811">
    <property type="entry name" value="BLL5343 PROTEIN"/>
    <property type="match status" value="1"/>
</dbReference>
<proteinExistence type="predicted"/>
<dbReference type="InterPro" id="IPR052936">
    <property type="entry name" value="Jasmonate_Hydroxylase-like"/>
</dbReference>
<feature type="domain" description="ABM" evidence="1">
    <location>
        <begin position="1"/>
        <end position="76"/>
    </location>
</feature>
<evidence type="ECO:0000259" key="1">
    <source>
        <dbReference type="Pfam" id="PF03992"/>
    </source>
</evidence>
<protein>
    <recommendedName>
        <fullName evidence="1">ABM domain-containing protein</fullName>
    </recommendedName>
</protein>
<organism evidence="2 3">
    <name type="scientific">Lepraria finkii</name>
    <dbReference type="NCBI Taxonomy" id="1340010"/>
    <lineage>
        <taxon>Eukaryota</taxon>
        <taxon>Fungi</taxon>
        <taxon>Dikarya</taxon>
        <taxon>Ascomycota</taxon>
        <taxon>Pezizomycotina</taxon>
        <taxon>Lecanoromycetes</taxon>
        <taxon>OSLEUM clade</taxon>
        <taxon>Lecanoromycetidae</taxon>
        <taxon>Lecanorales</taxon>
        <taxon>Lecanorineae</taxon>
        <taxon>Stereocaulaceae</taxon>
        <taxon>Lepraria</taxon>
    </lineage>
</organism>
<dbReference type="EMBL" id="JBHFEH010000014">
    <property type="protein sequence ID" value="KAL2054780.1"/>
    <property type="molecule type" value="Genomic_DNA"/>
</dbReference>
<sequence length="227" mass="26088">MFAVIFEVHPKAEQYDTYLSIAKSLRPESEQVAGYIENIRYRSLTRDGWILSLSIWKDEKALIRWRTKANHHKAQEEGRTHLLTNYHLRVGQITEDTRLRMENSMFKQRHDETEVGSGTTVTLVNAAQPPELIKQSSPEEIGKNLGLSLNANDLVTWDVFEAVLTPGDSILLCSWWTKAAAEDFEKATNLPESARIRRVLVIRDYGMFDRREAPQYYPDAEGAKTIH</sequence>
<accession>A0ABR4BAW0</accession>
<evidence type="ECO:0000313" key="2">
    <source>
        <dbReference type="EMBL" id="KAL2054780.1"/>
    </source>
</evidence>
<gene>
    <name evidence="2" type="ORF">ABVK25_005084</name>
</gene>
<name>A0ABR4BAW0_9LECA</name>
<comment type="caution">
    <text evidence="2">The sequence shown here is derived from an EMBL/GenBank/DDBJ whole genome shotgun (WGS) entry which is preliminary data.</text>
</comment>
<dbReference type="InterPro" id="IPR007138">
    <property type="entry name" value="ABM_dom"/>
</dbReference>
<evidence type="ECO:0000313" key="3">
    <source>
        <dbReference type="Proteomes" id="UP001590951"/>
    </source>
</evidence>
<dbReference type="InterPro" id="IPR011008">
    <property type="entry name" value="Dimeric_a/b-barrel"/>
</dbReference>
<dbReference type="Pfam" id="PF03992">
    <property type="entry name" value="ABM"/>
    <property type="match status" value="1"/>
</dbReference>
<dbReference type="Proteomes" id="UP001590951">
    <property type="component" value="Unassembled WGS sequence"/>
</dbReference>
<reference evidence="2 3" key="1">
    <citation type="submission" date="2024-09" db="EMBL/GenBank/DDBJ databases">
        <title>Rethinking Asexuality: The Enigmatic Case of Functional Sexual Genes in Lepraria (Stereocaulaceae).</title>
        <authorList>
            <person name="Doellman M."/>
            <person name="Sun Y."/>
            <person name="Barcenas-Pena A."/>
            <person name="Lumbsch H.T."/>
            <person name="Grewe F."/>
        </authorList>
    </citation>
    <scope>NUCLEOTIDE SEQUENCE [LARGE SCALE GENOMIC DNA]</scope>
    <source>
        <strain evidence="2 3">Grewe 0041</strain>
    </source>
</reference>
<dbReference type="PANTHER" id="PTHR37811:SF2">
    <property type="entry name" value="ABM DOMAIN-CONTAINING PROTEIN"/>
    <property type="match status" value="1"/>
</dbReference>